<dbReference type="Proteomes" id="UP000053477">
    <property type="component" value="Unassembled WGS sequence"/>
</dbReference>
<name>A0A0H2RW83_9AGAM</name>
<reference evidence="2 3" key="1">
    <citation type="submission" date="2015-04" db="EMBL/GenBank/DDBJ databases">
        <title>Complete genome sequence of Schizopora paradoxa KUC8140, a cosmopolitan wood degrader in East Asia.</title>
        <authorList>
            <consortium name="DOE Joint Genome Institute"/>
            <person name="Min B."/>
            <person name="Park H."/>
            <person name="Jang Y."/>
            <person name="Kim J.-J."/>
            <person name="Kim K.H."/>
            <person name="Pangilinan J."/>
            <person name="Lipzen A."/>
            <person name="Riley R."/>
            <person name="Grigoriev I.V."/>
            <person name="Spatafora J.W."/>
            <person name="Choi I.-G."/>
        </authorList>
    </citation>
    <scope>NUCLEOTIDE SEQUENCE [LARGE SCALE GENOMIC DNA]</scope>
    <source>
        <strain evidence="2 3">KUC8140</strain>
    </source>
</reference>
<dbReference type="InParanoid" id="A0A0H2RW83"/>
<dbReference type="OrthoDB" id="3366674at2759"/>
<dbReference type="AlphaFoldDB" id="A0A0H2RW83"/>
<organism evidence="2 3">
    <name type="scientific">Schizopora paradoxa</name>
    <dbReference type="NCBI Taxonomy" id="27342"/>
    <lineage>
        <taxon>Eukaryota</taxon>
        <taxon>Fungi</taxon>
        <taxon>Dikarya</taxon>
        <taxon>Basidiomycota</taxon>
        <taxon>Agaricomycotina</taxon>
        <taxon>Agaricomycetes</taxon>
        <taxon>Hymenochaetales</taxon>
        <taxon>Schizoporaceae</taxon>
        <taxon>Schizopora</taxon>
    </lineage>
</organism>
<keyword evidence="3" id="KW-1185">Reference proteome</keyword>
<evidence type="ECO:0000313" key="3">
    <source>
        <dbReference type="Proteomes" id="UP000053477"/>
    </source>
</evidence>
<feature type="non-terminal residue" evidence="2">
    <location>
        <position position="1"/>
    </location>
</feature>
<sequence length="99" mass="11173">KRAKSRPSGPSAVLGVADALHELANSFKDTEEGSNEHLRREKAARQISHDDSLSPTTRRNFLRLIRKDLAPADIYLGMDKEDERAAYVHDELIDFTPFP</sequence>
<feature type="region of interest" description="Disordered" evidence="1">
    <location>
        <begin position="27"/>
        <end position="54"/>
    </location>
</feature>
<protein>
    <submittedName>
        <fullName evidence="2">Uncharacterized protein</fullName>
    </submittedName>
</protein>
<evidence type="ECO:0000313" key="2">
    <source>
        <dbReference type="EMBL" id="KLO09056.1"/>
    </source>
</evidence>
<feature type="compositionally biased region" description="Basic and acidic residues" evidence="1">
    <location>
        <begin position="28"/>
        <end position="52"/>
    </location>
</feature>
<accession>A0A0H2RW83</accession>
<proteinExistence type="predicted"/>
<gene>
    <name evidence="2" type="ORF">SCHPADRAFT_834484</name>
</gene>
<dbReference type="EMBL" id="KQ086068">
    <property type="protein sequence ID" value="KLO09056.1"/>
    <property type="molecule type" value="Genomic_DNA"/>
</dbReference>
<evidence type="ECO:0000256" key="1">
    <source>
        <dbReference type="SAM" id="MobiDB-lite"/>
    </source>
</evidence>